<organism evidence="2 3">
    <name type="scientific">Vitreoscilla stercoraria</name>
    <dbReference type="NCBI Taxonomy" id="61"/>
    <lineage>
        <taxon>Bacteria</taxon>
        <taxon>Pseudomonadati</taxon>
        <taxon>Pseudomonadota</taxon>
        <taxon>Betaproteobacteria</taxon>
        <taxon>Neisseriales</taxon>
        <taxon>Neisseriaceae</taxon>
        <taxon>Vitreoscilla</taxon>
    </lineage>
</organism>
<keyword evidence="1" id="KW-0472">Membrane</keyword>
<reference evidence="2" key="1">
    <citation type="submission" date="2021-12" db="EMBL/GenBank/DDBJ databases">
        <authorList>
            <person name="Veyrier F.J."/>
        </authorList>
    </citation>
    <scope>NUCLEOTIDE SEQUENCE</scope>
    <source>
        <strain evidence="2">SAG 1488-6</strain>
    </source>
</reference>
<protein>
    <submittedName>
        <fullName evidence="2">Uncharacterized protein</fullName>
    </submittedName>
</protein>
<feature type="transmembrane region" description="Helical" evidence="1">
    <location>
        <begin position="7"/>
        <end position="25"/>
    </location>
</feature>
<keyword evidence="3" id="KW-1185">Reference proteome</keyword>
<sequence length="56" mass="7052">MFEFFKDFLLNLVIELFLLYLYWLHKDAYIGYYEDQIRFWVVPVALGFTVLEYLFW</sequence>
<name>A0ABY4ECE0_VITST</name>
<keyword evidence="1" id="KW-0812">Transmembrane</keyword>
<proteinExistence type="predicted"/>
<keyword evidence="1" id="KW-1133">Transmembrane helix</keyword>
<dbReference type="RefSeq" id="WP_155970585.1">
    <property type="nucleotide sequence ID" value="NZ_CP091512.1"/>
</dbReference>
<evidence type="ECO:0000256" key="1">
    <source>
        <dbReference type="SAM" id="Phobius"/>
    </source>
</evidence>
<gene>
    <name evidence="2" type="ORF">LVJ81_05120</name>
</gene>
<feature type="transmembrane region" description="Helical" evidence="1">
    <location>
        <begin position="37"/>
        <end position="55"/>
    </location>
</feature>
<evidence type="ECO:0000313" key="3">
    <source>
        <dbReference type="Proteomes" id="UP000832034"/>
    </source>
</evidence>
<reference evidence="2" key="2">
    <citation type="journal article" date="2022" name="Res Sq">
        <title>Evolution of multicellular longitudinally dividing oral cavity symbionts (Neisseriaceae).</title>
        <authorList>
            <person name="Nyongesa S."/>
            <person name="Weber P."/>
            <person name="Bernet E."/>
            <person name="Pullido F."/>
            <person name="Nieckarz M."/>
            <person name="Delaby M."/>
            <person name="Nieves C."/>
            <person name="Viehboeck T."/>
            <person name="Krause N."/>
            <person name="Rivera-Millot A."/>
            <person name="Nakamura A."/>
            <person name="Vischer N."/>
            <person name="VanNieuwenhze M."/>
            <person name="Brun Y."/>
            <person name="Cava F."/>
            <person name="Bulgheresi S."/>
            <person name="Veyrier F."/>
        </authorList>
    </citation>
    <scope>NUCLEOTIDE SEQUENCE</scope>
    <source>
        <strain evidence="2">SAG 1488-6</strain>
    </source>
</reference>
<accession>A0ABY4ECE0</accession>
<dbReference type="Proteomes" id="UP000832034">
    <property type="component" value="Chromosome"/>
</dbReference>
<evidence type="ECO:0000313" key="2">
    <source>
        <dbReference type="EMBL" id="UOO93412.1"/>
    </source>
</evidence>
<dbReference type="EMBL" id="CP091512">
    <property type="protein sequence ID" value="UOO93412.1"/>
    <property type="molecule type" value="Genomic_DNA"/>
</dbReference>